<dbReference type="InterPro" id="IPR018723">
    <property type="entry name" value="DUF2254_membrane"/>
</dbReference>
<name>A0A9Q9ITF2_9ACTN</name>
<gene>
    <name evidence="2" type="ORF">Daura_22165</name>
</gene>
<dbReference type="OrthoDB" id="2955631at2"/>
<organism evidence="2 3">
    <name type="scientific">Dactylosporangium aurantiacum</name>
    <dbReference type="NCBI Taxonomy" id="35754"/>
    <lineage>
        <taxon>Bacteria</taxon>
        <taxon>Bacillati</taxon>
        <taxon>Actinomycetota</taxon>
        <taxon>Actinomycetes</taxon>
        <taxon>Micromonosporales</taxon>
        <taxon>Micromonosporaceae</taxon>
        <taxon>Dactylosporangium</taxon>
    </lineage>
</organism>
<feature type="transmembrane region" description="Helical" evidence="1">
    <location>
        <begin position="154"/>
        <end position="175"/>
    </location>
</feature>
<feature type="transmembrane region" description="Helical" evidence="1">
    <location>
        <begin position="115"/>
        <end position="134"/>
    </location>
</feature>
<keyword evidence="1" id="KW-0812">Transmembrane</keyword>
<keyword evidence="3" id="KW-1185">Reference proteome</keyword>
<dbReference type="Pfam" id="PF10011">
    <property type="entry name" value="DUF2254"/>
    <property type="match status" value="1"/>
</dbReference>
<dbReference type="EMBL" id="CP073767">
    <property type="protein sequence ID" value="UWZ58633.1"/>
    <property type="molecule type" value="Genomic_DNA"/>
</dbReference>
<protein>
    <submittedName>
        <fullName evidence="2">DUF2254 domain-containing protein</fullName>
    </submittedName>
</protein>
<evidence type="ECO:0000313" key="3">
    <source>
        <dbReference type="Proteomes" id="UP001058003"/>
    </source>
</evidence>
<feature type="transmembrane region" description="Helical" evidence="1">
    <location>
        <begin position="24"/>
        <end position="42"/>
    </location>
</feature>
<sequence>MPVGYGPDRRQRWSVLSDALRTQLWPLPAAGVALAIGLGVALPRLDAALAGRLPATFTAFLFSGGPEAARTVLSVIAGSLITVTSLTFSLTVVTLQLASSQFSPRLLRTFTQDRFVHGTLALLLATFTYAVTVLRTVRASLDSQAAFVPHMSVTVAYVLGLASVLGLVLFLAHLARQIRVESMMRAVHAETTATIRRVLPDGTDHEHQPPVPPPTAVRLCAAASGFLTFVDEKALLTAAADADAAILLDRLPGDSIIAGTPIAAAWAVGGGALEKPVVEALAPRVAAAVRVGFERTAAQDVAFGLRQLVDVAVKALSPGINDPTTAISALGHLAALLCEAAGHDLGPRVVHDEAGKACVMLQRPDLAVLLELAVAQPRRYGRADPDVLARLLTLLREVAWHTRTTAQRGAVEEQLQRLQATIDEQRFDDAERGRLDALARTVPAALVRQWPAS</sequence>
<evidence type="ECO:0000256" key="1">
    <source>
        <dbReference type="SAM" id="Phobius"/>
    </source>
</evidence>
<evidence type="ECO:0000313" key="2">
    <source>
        <dbReference type="EMBL" id="UWZ58633.1"/>
    </source>
</evidence>
<accession>A0A9Q9ITF2</accession>
<feature type="transmembrane region" description="Helical" evidence="1">
    <location>
        <begin position="72"/>
        <end position="95"/>
    </location>
</feature>
<keyword evidence="1" id="KW-0472">Membrane</keyword>
<reference evidence="2" key="1">
    <citation type="submission" date="2021-04" db="EMBL/GenBank/DDBJ databases">
        <title>Dactylosporangium aurantiacum NRRL B-8018 full assembly.</title>
        <authorList>
            <person name="Hartkoorn R.C."/>
            <person name="Beaudoing E."/>
            <person name="Hot D."/>
        </authorList>
    </citation>
    <scope>NUCLEOTIDE SEQUENCE</scope>
    <source>
        <strain evidence="2">NRRL B-8018</strain>
    </source>
</reference>
<dbReference type="KEGG" id="daur:Daura_22165"/>
<dbReference type="AlphaFoldDB" id="A0A9Q9ITF2"/>
<dbReference type="RefSeq" id="WP_033366755.1">
    <property type="nucleotide sequence ID" value="NZ_CP073767.1"/>
</dbReference>
<keyword evidence="1" id="KW-1133">Transmembrane helix</keyword>
<dbReference type="Proteomes" id="UP001058003">
    <property type="component" value="Chromosome"/>
</dbReference>
<proteinExistence type="predicted"/>